<proteinExistence type="predicted"/>
<protein>
    <submittedName>
        <fullName evidence="2">Unannotated protein</fullName>
    </submittedName>
</protein>
<dbReference type="AlphaFoldDB" id="A0A6J6EBK7"/>
<feature type="transmembrane region" description="Helical" evidence="1">
    <location>
        <begin position="47"/>
        <end position="76"/>
    </location>
</feature>
<accession>A0A6J6EBK7</accession>
<keyword evidence="1" id="KW-1133">Transmembrane helix</keyword>
<dbReference type="EMBL" id="CAEZTT010000016">
    <property type="protein sequence ID" value="CAB4570678.1"/>
    <property type="molecule type" value="Genomic_DNA"/>
</dbReference>
<feature type="transmembrane region" description="Helical" evidence="1">
    <location>
        <begin position="12"/>
        <end position="40"/>
    </location>
</feature>
<sequence length="127" mass="13200">MNPVKKFFSGDAASVALNVFLVLYIAFLAPMVSGLVYPLIANPIGKAVMAILIGVLAMTNTPVAVLVGVAFIIALLTPSSYSGFTDGSEAAAMVMNAAKELEKREPKEATTTDAPAQTAAQAFQGFM</sequence>
<gene>
    <name evidence="2" type="ORF">UFOPK1726_00255</name>
</gene>
<evidence type="ECO:0000313" key="2">
    <source>
        <dbReference type="EMBL" id="CAB4570678.1"/>
    </source>
</evidence>
<keyword evidence="1" id="KW-0472">Membrane</keyword>
<organism evidence="2">
    <name type="scientific">freshwater metagenome</name>
    <dbReference type="NCBI Taxonomy" id="449393"/>
    <lineage>
        <taxon>unclassified sequences</taxon>
        <taxon>metagenomes</taxon>
        <taxon>ecological metagenomes</taxon>
    </lineage>
</organism>
<reference evidence="2" key="1">
    <citation type="submission" date="2020-05" db="EMBL/GenBank/DDBJ databases">
        <authorList>
            <person name="Chiriac C."/>
            <person name="Salcher M."/>
            <person name="Ghai R."/>
            <person name="Kavagutti S V."/>
        </authorList>
    </citation>
    <scope>NUCLEOTIDE SEQUENCE</scope>
</reference>
<evidence type="ECO:0000256" key="1">
    <source>
        <dbReference type="SAM" id="Phobius"/>
    </source>
</evidence>
<keyword evidence="1" id="KW-0812">Transmembrane</keyword>
<name>A0A6J6EBK7_9ZZZZ</name>